<keyword evidence="7" id="KW-1185">Reference proteome</keyword>
<dbReference type="InterPro" id="IPR013324">
    <property type="entry name" value="RNA_pol_sigma_r3/r4-like"/>
</dbReference>
<dbReference type="GO" id="GO:0006352">
    <property type="term" value="P:DNA-templated transcription initiation"/>
    <property type="evidence" value="ECO:0007669"/>
    <property type="project" value="InterPro"/>
</dbReference>
<dbReference type="PANTHER" id="PTHR43133:SF51">
    <property type="entry name" value="RNA POLYMERASE SIGMA FACTOR"/>
    <property type="match status" value="1"/>
</dbReference>
<dbReference type="Proteomes" id="UP000306196">
    <property type="component" value="Unassembled WGS sequence"/>
</dbReference>
<dbReference type="InterPro" id="IPR013325">
    <property type="entry name" value="RNA_pol_sigma_r2"/>
</dbReference>
<keyword evidence="4" id="KW-0804">Transcription</keyword>
<evidence type="ECO:0000313" key="6">
    <source>
        <dbReference type="EMBL" id="TLD69905.1"/>
    </source>
</evidence>
<dbReference type="GO" id="GO:0016987">
    <property type="term" value="F:sigma factor activity"/>
    <property type="evidence" value="ECO:0007669"/>
    <property type="project" value="UniProtKB-KW"/>
</dbReference>
<dbReference type="EMBL" id="VAUV01000010">
    <property type="protein sequence ID" value="TLD69905.1"/>
    <property type="molecule type" value="Genomic_DNA"/>
</dbReference>
<dbReference type="Gene3D" id="1.10.1740.10">
    <property type="match status" value="1"/>
</dbReference>
<name>A0A5R8KDA5_9BACT</name>
<dbReference type="InterPro" id="IPR039425">
    <property type="entry name" value="RNA_pol_sigma-70-like"/>
</dbReference>
<dbReference type="NCBIfam" id="TIGR02937">
    <property type="entry name" value="sigma70-ECF"/>
    <property type="match status" value="1"/>
</dbReference>
<keyword evidence="2" id="KW-0805">Transcription regulation</keyword>
<dbReference type="Pfam" id="PF04542">
    <property type="entry name" value="Sigma70_r2"/>
    <property type="match status" value="1"/>
</dbReference>
<evidence type="ECO:0000313" key="7">
    <source>
        <dbReference type="Proteomes" id="UP000306196"/>
    </source>
</evidence>
<organism evidence="6 7">
    <name type="scientific">Phragmitibacter flavus</name>
    <dbReference type="NCBI Taxonomy" id="2576071"/>
    <lineage>
        <taxon>Bacteria</taxon>
        <taxon>Pseudomonadati</taxon>
        <taxon>Verrucomicrobiota</taxon>
        <taxon>Verrucomicrobiia</taxon>
        <taxon>Verrucomicrobiales</taxon>
        <taxon>Verrucomicrobiaceae</taxon>
        <taxon>Phragmitibacter</taxon>
    </lineage>
</organism>
<dbReference type="InterPro" id="IPR036388">
    <property type="entry name" value="WH-like_DNA-bd_sf"/>
</dbReference>
<gene>
    <name evidence="6" type="ORF">FEM03_14310</name>
</gene>
<comment type="similarity">
    <text evidence="1">Belongs to the sigma-70 factor family. ECF subfamily.</text>
</comment>
<dbReference type="Gene3D" id="1.10.10.10">
    <property type="entry name" value="Winged helix-like DNA-binding domain superfamily/Winged helix DNA-binding domain"/>
    <property type="match status" value="1"/>
</dbReference>
<protein>
    <submittedName>
        <fullName evidence="6">Sigma-70 family RNA polymerase sigma factor</fullName>
    </submittedName>
</protein>
<sequence>MNEAACMGNDRSNPPGELGATARSFGGFDRLLAEHSSSIRLYVRSLMPGYEGADDLAQETLIKLWEKRDSFEEGTNFKAWAFQVGKFMVMNQRRKLSRSPVVMLDDELIEKIDQRWMEKEESLTDEHHRALKACLNLLKPEDQNLLHARYATAISLETYAEQEGTRSGTLKARLFRLRDALRDCIDRRLGHS</sequence>
<evidence type="ECO:0000259" key="5">
    <source>
        <dbReference type="Pfam" id="PF04542"/>
    </source>
</evidence>
<dbReference type="InterPro" id="IPR014331">
    <property type="entry name" value="RNA_pol_sigma70_ECF_RHOBA"/>
</dbReference>
<dbReference type="NCBIfam" id="TIGR02989">
    <property type="entry name" value="Sig-70_gvs1"/>
    <property type="match status" value="1"/>
</dbReference>
<evidence type="ECO:0000256" key="2">
    <source>
        <dbReference type="ARBA" id="ARBA00023015"/>
    </source>
</evidence>
<comment type="caution">
    <text evidence="6">The sequence shown here is derived from an EMBL/GenBank/DDBJ whole genome shotgun (WGS) entry which is preliminary data.</text>
</comment>
<dbReference type="AlphaFoldDB" id="A0A5R8KDA5"/>
<feature type="domain" description="RNA polymerase sigma-70 region 2" evidence="5">
    <location>
        <begin position="33"/>
        <end position="98"/>
    </location>
</feature>
<dbReference type="PANTHER" id="PTHR43133">
    <property type="entry name" value="RNA POLYMERASE ECF-TYPE SIGMA FACTO"/>
    <property type="match status" value="1"/>
</dbReference>
<dbReference type="OrthoDB" id="6383365at2"/>
<accession>A0A5R8KDA5</accession>
<dbReference type="InterPro" id="IPR014284">
    <property type="entry name" value="RNA_pol_sigma-70_dom"/>
</dbReference>
<dbReference type="SUPFAM" id="SSF88659">
    <property type="entry name" value="Sigma3 and sigma4 domains of RNA polymerase sigma factors"/>
    <property type="match status" value="1"/>
</dbReference>
<dbReference type="SUPFAM" id="SSF88946">
    <property type="entry name" value="Sigma2 domain of RNA polymerase sigma factors"/>
    <property type="match status" value="1"/>
</dbReference>
<evidence type="ECO:0000256" key="4">
    <source>
        <dbReference type="ARBA" id="ARBA00023163"/>
    </source>
</evidence>
<evidence type="ECO:0000256" key="1">
    <source>
        <dbReference type="ARBA" id="ARBA00010641"/>
    </source>
</evidence>
<keyword evidence="3" id="KW-0731">Sigma factor</keyword>
<evidence type="ECO:0000256" key="3">
    <source>
        <dbReference type="ARBA" id="ARBA00023082"/>
    </source>
</evidence>
<reference evidence="6 7" key="1">
    <citation type="submission" date="2019-05" db="EMBL/GenBank/DDBJ databases">
        <title>Verrucobacter flavum gen. nov., sp. nov. a new member of the family Verrucomicrobiaceae.</title>
        <authorList>
            <person name="Szuroczki S."/>
            <person name="Abbaszade G."/>
            <person name="Szabo A."/>
            <person name="Felfoldi T."/>
            <person name="Schumann P."/>
            <person name="Boka K."/>
            <person name="Keki Z."/>
            <person name="Toumi M."/>
            <person name="Toth E."/>
        </authorList>
    </citation>
    <scope>NUCLEOTIDE SEQUENCE [LARGE SCALE GENOMIC DNA]</scope>
    <source>
        <strain evidence="6 7">MG-N-17</strain>
    </source>
</reference>
<proteinExistence type="inferred from homology"/>
<dbReference type="InterPro" id="IPR007627">
    <property type="entry name" value="RNA_pol_sigma70_r2"/>
</dbReference>